<evidence type="ECO:0000313" key="1">
    <source>
        <dbReference type="EMBL" id="MPC20876.1"/>
    </source>
</evidence>
<dbReference type="Proteomes" id="UP000324222">
    <property type="component" value="Unassembled WGS sequence"/>
</dbReference>
<gene>
    <name evidence="1" type="ORF">E2C01_013837</name>
</gene>
<reference evidence="1 2" key="1">
    <citation type="submission" date="2019-05" db="EMBL/GenBank/DDBJ databases">
        <title>Another draft genome of Portunus trituberculatus and its Hox gene families provides insights of decapod evolution.</title>
        <authorList>
            <person name="Jeong J.-H."/>
            <person name="Song I."/>
            <person name="Kim S."/>
            <person name="Choi T."/>
            <person name="Kim D."/>
            <person name="Ryu S."/>
            <person name="Kim W."/>
        </authorList>
    </citation>
    <scope>NUCLEOTIDE SEQUENCE [LARGE SCALE GENOMIC DNA]</scope>
    <source>
        <tissue evidence="1">Muscle</tissue>
    </source>
</reference>
<dbReference type="EMBL" id="VSRR010000919">
    <property type="protein sequence ID" value="MPC20876.1"/>
    <property type="molecule type" value="Genomic_DNA"/>
</dbReference>
<organism evidence="1 2">
    <name type="scientific">Portunus trituberculatus</name>
    <name type="common">Swimming crab</name>
    <name type="synonym">Neptunus trituberculatus</name>
    <dbReference type="NCBI Taxonomy" id="210409"/>
    <lineage>
        <taxon>Eukaryota</taxon>
        <taxon>Metazoa</taxon>
        <taxon>Ecdysozoa</taxon>
        <taxon>Arthropoda</taxon>
        <taxon>Crustacea</taxon>
        <taxon>Multicrustacea</taxon>
        <taxon>Malacostraca</taxon>
        <taxon>Eumalacostraca</taxon>
        <taxon>Eucarida</taxon>
        <taxon>Decapoda</taxon>
        <taxon>Pleocyemata</taxon>
        <taxon>Brachyura</taxon>
        <taxon>Eubrachyura</taxon>
        <taxon>Portunoidea</taxon>
        <taxon>Portunidae</taxon>
        <taxon>Portuninae</taxon>
        <taxon>Portunus</taxon>
    </lineage>
</organism>
<sequence length="94" mass="10829">MATPTPASEPLSGSDCSTRNNHKCLEILLNFFFINICNNYSLKEDFFMQTLSSIRKSSRDNQLSSPRHCLPLPNQWALSNTPYKLFSQRITTWN</sequence>
<name>A0A5B7DIH8_PORTR</name>
<keyword evidence="2" id="KW-1185">Reference proteome</keyword>
<proteinExistence type="predicted"/>
<comment type="caution">
    <text evidence="1">The sequence shown here is derived from an EMBL/GenBank/DDBJ whole genome shotgun (WGS) entry which is preliminary data.</text>
</comment>
<accession>A0A5B7DIH8</accession>
<dbReference type="AlphaFoldDB" id="A0A5B7DIH8"/>
<protein>
    <submittedName>
        <fullName evidence="1">Uncharacterized protein</fullName>
    </submittedName>
</protein>
<evidence type="ECO:0000313" key="2">
    <source>
        <dbReference type="Proteomes" id="UP000324222"/>
    </source>
</evidence>